<dbReference type="EMBL" id="ASRX01000096">
    <property type="protein sequence ID" value="EYF00860.1"/>
    <property type="molecule type" value="Genomic_DNA"/>
</dbReference>
<name>A0A017SW66_9BACT</name>
<sequence>MEDEHDCGITLCVQGQTEVIAVPTETPVPSSECMAGICMGTMPSEVPLGAGAECGVAGVCDGAGVCGECNFAVDCVALPPDDECQARTCLNNVCGQSFTASGTPLAAQVDGDCRTVVCNGSGGTAIQNDDADLIDDGNECTSQSCENGVALTENVVADTPCGTAEQTVCNGQGACVGCTMATQCGEPTFCGTPVCGSDQECGWEYTTSGTPLEDEDQVPGDCKRLQCSGTSEVPVTVTFGSDVPADDGEQCTVEACNGDAPVHLPAAANSACAQDGGLFCDGAGACVECLAESQCPPWTNDCAMPTCEMNACGFDYAPDGTALVDDVPGDCRRRECDGAGGIELEPFAMDPYDDGNECTADTCENGTPSNQAVADGTACTQNGGQVCMGGVCRRAAGSTCATAIECASGFCADGRCCESACTGNCVSCANPTGTCANVPVGEPDTCAAGSVCNAAGVCQEENGQTCTDGDECLSGNCVDGRCCESACTGDCVSCANPTGTCANVDAGEPDTCGAGSVCNAMGVCQEENGQTCTDGDECLSGNCVDGVCCESACTGDCVSCANPTGTCANVDAGEQDTCADGSACDGAGACQEVNGQACTGEDECLSGFCVDGVCCDSTCEGACQACDAPGAEGTCGDDPLAEGEPDTCGGVGEVCSDGACIEVFGVDCDGDEDCAGASCTDGVCCSSTCTEACHACDVVGYEGTCSPEPLLVGSQDSCPDPQVCNLEGACE</sequence>
<dbReference type="AlphaFoldDB" id="A0A017SW66"/>
<proteinExistence type="predicted"/>
<accession>A0A017SW66</accession>
<organism evidence="1 2">
    <name type="scientific">Chondromyces apiculatus DSM 436</name>
    <dbReference type="NCBI Taxonomy" id="1192034"/>
    <lineage>
        <taxon>Bacteria</taxon>
        <taxon>Pseudomonadati</taxon>
        <taxon>Myxococcota</taxon>
        <taxon>Polyangia</taxon>
        <taxon>Polyangiales</taxon>
        <taxon>Polyangiaceae</taxon>
        <taxon>Chondromyces</taxon>
    </lineage>
</organism>
<comment type="caution">
    <text evidence="1">The sequence shown here is derived from an EMBL/GenBank/DDBJ whole genome shotgun (WGS) entry which is preliminary data.</text>
</comment>
<reference evidence="1 2" key="1">
    <citation type="submission" date="2013-05" db="EMBL/GenBank/DDBJ databases">
        <title>Genome assembly of Chondromyces apiculatus DSM 436.</title>
        <authorList>
            <person name="Sharma G."/>
            <person name="Khatri I."/>
            <person name="Kaur C."/>
            <person name="Mayilraj S."/>
            <person name="Subramanian S."/>
        </authorList>
    </citation>
    <scope>NUCLEOTIDE SEQUENCE [LARGE SCALE GENOMIC DNA]</scope>
    <source>
        <strain evidence="1 2">DSM 436</strain>
    </source>
</reference>
<dbReference type="Proteomes" id="UP000019678">
    <property type="component" value="Unassembled WGS sequence"/>
</dbReference>
<evidence type="ECO:0000313" key="2">
    <source>
        <dbReference type="Proteomes" id="UP000019678"/>
    </source>
</evidence>
<dbReference type="eggNOG" id="COG4935">
    <property type="taxonomic scope" value="Bacteria"/>
</dbReference>
<gene>
    <name evidence="1" type="ORF">CAP_8949</name>
</gene>
<evidence type="ECO:0000313" key="1">
    <source>
        <dbReference type="EMBL" id="EYF00860.1"/>
    </source>
</evidence>
<keyword evidence="2" id="KW-1185">Reference proteome</keyword>
<dbReference type="STRING" id="1192034.CAP_8949"/>
<protein>
    <submittedName>
        <fullName evidence="1">Uncharacterized protein</fullName>
    </submittedName>
</protein>